<dbReference type="RefSeq" id="WP_238178746.1">
    <property type="nucleotide sequence ID" value="NZ_BJZU01000025.1"/>
</dbReference>
<feature type="signal peptide" evidence="2">
    <location>
        <begin position="1"/>
        <end position="42"/>
    </location>
</feature>
<keyword evidence="6" id="KW-1185">Reference proteome</keyword>
<protein>
    <recommendedName>
        <fullName evidence="7">Peptidoglycan binding-like domain-containing protein</fullName>
    </recommendedName>
</protein>
<dbReference type="InterPro" id="IPR025662">
    <property type="entry name" value="Sigma_54_int_dom_ATP-bd_1"/>
</dbReference>
<evidence type="ECO:0000256" key="1">
    <source>
        <dbReference type="SAM" id="MobiDB-lite"/>
    </source>
</evidence>
<proteinExistence type="predicted"/>
<dbReference type="Pfam" id="PF13365">
    <property type="entry name" value="Trypsin_2"/>
    <property type="match status" value="1"/>
</dbReference>
<dbReference type="EMBL" id="BJZU01000025">
    <property type="protein sequence ID" value="GEP03519.1"/>
    <property type="molecule type" value="Genomic_DNA"/>
</dbReference>
<evidence type="ECO:0000313" key="5">
    <source>
        <dbReference type="Proteomes" id="UP000321960"/>
    </source>
</evidence>
<dbReference type="SUPFAM" id="SSF47090">
    <property type="entry name" value="PGBD-like"/>
    <property type="match status" value="1"/>
</dbReference>
<reference evidence="6" key="2">
    <citation type="journal article" date="2019" name="Int. J. Syst. Evol. Microbiol.">
        <title>The Global Catalogue of Microorganisms (GCM) 10K type strain sequencing project: providing services to taxonomists for standard genome sequencing and annotation.</title>
        <authorList>
            <consortium name="The Broad Institute Genomics Platform"/>
            <consortium name="The Broad Institute Genome Sequencing Center for Infectious Disease"/>
            <person name="Wu L."/>
            <person name="Ma J."/>
        </authorList>
    </citation>
    <scope>NUCLEOTIDE SEQUENCE [LARGE SCALE GENOMIC DNA]</scope>
    <source>
        <strain evidence="6">NBRC 107715</strain>
    </source>
</reference>
<dbReference type="SUPFAM" id="SSF50494">
    <property type="entry name" value="Trypsin-like serine proteases"/>
    <property type="match status" value="1"/>
</dbReference>
<dbReference type="EMBL" id="BSPK01000107">
    <property type="protein sequence ID" value="GLS66561.1"/>
    <property type="molecule type" value="Genomic_DNA"/>
</dbReference>
<gene>
    <name evidence="4" type="ORF">GCM10007888_49440</name>
    <name evidence="3" type="ORF">MOX02_15570</name>
</gene>
<reference evidence="4" key="4">
    <citation type="submission" date="2023-01" db="EMBL/GenBank/DDBJ databases">
        <title>Draft genome sequence of Methylobacterium oxalidis strain NBRC 107715.</title>
        <authorList>
            <person name="Sun Q."/>
            <person name="Mori K."/>
        </authorList>
    </citation>
    <scope>NUCLEOTIDE SEQUENCE</scope>
    <source>
        <strain evidence="4">NBRC 107715</strain>
    </source>
</reference>
<reference evidence="4" key="1">
    <citation type="journal article" date="2014" name="Int. J. Syst. Evol. Microbiol.">
        <title>Complete genome of a new Firmicutes species belonging to the dominant human colonic microbiota ('Ruminococcus bicirculans') reveals two chromosomes and a selective capacity to utilize plant glucans.</title>
        <authorList>
            <consortium name="NISC Comparative Sequencing Program"/>
            <person name="Wegmann U."/>
            <person name="Louis P."/>
            <person name="Goesmann A."/>
            <person name="Henrissat B."/>
            <person name="Duncan S.H."/>
            <person name="Flint H.J."/>
        </authorList>
    </citation>
    <scope>NUCLEOTIDE SEQUENCE</scope>
    <source>
        <strain evidence="4">NBRC 107715</strain>
    </source>
</reference>
<accession>A0A512J0Y7</accession>
<dbReference type="AlphaFoldDB" id="A0A512J0Y7"/>
<evidence type="ECO:0000256" key="2">
    <source>
        <dbReference type="SAM" id="SignalP"/>
    </source>
</evidence>
<feature type="region of interest" description="Disordered" evidence="1">
    <location>
        <begin position="274"/>
        <end position="319"/>
    </location>
</feature>
<evidence type="ECO:0000313" key="4">
    <source>
        <dbReference type="EMBL" id="GLS66561.1"/>
    </source>
</evidence>
<keyword evidence="2" id="KW-0732">Signal</keyword>
<dbReference type="InterPro" id="IPR036365">
    <property type="entry name" value="PGBD-like_sf"/>
</dbReference>
<feature type="chain" id="PRO_5021697118" description="Peptidoglycan binding-like domain-containing protein" evidence="2">
    <location>
        <begin position="43"/>
        <end position="533"/>
    </location>
</feature>
<comment type="caution">
    <text evidence="3">The sequence shown here is derived from an EMBL/GenBank/DDBJ whole genome shotgun (WGS) entry which is preliminary data.</text>
</comment>
<dbReference type="Proteomes" id="UP000321960">
    <property type="component" value="Unassembled WGS sequence"/>
</dbReference>
<organism evidence="3 5">
    <name type="scientific">Methylobacterium oxalidis</name>
    <dbReference type="NCBI Taxonomy" id="944322"/>
    <lineage>
        <taxon>Bacteria</taxon>
        <taxon>Pseudomonadati</taxon>
        <taxon>Pseudomonadota</taxon>
        <taxon>Alphaproteobacteria</taxon>
        <taxon>Hyphomicrobiales</taxon>
        <taxon>Methylobacteriaceae</taxon>
        <taxon>Methylobacterium</taxon>
    </lineage>
</organism>
<name>A0A512J0Y7_9HYPH</name>
<dbReference type="Proteomes" id="UP001156856">
    <property type="component" value="Unassembled WGS sequence"/>
</dbReference>
<dbReference type="InterPro" id="IPR009003">
    <property type="entry name" value="Peptidase_S1_PA"/>
</dbReference>
<evidence type="ECO:0000313" key="6">
    <source>
        <dbReference type="Proteomes" id="UP001156856"/>
    </source>
</evidence>
<evidence type="ECO:0008006" key="7">
    <source>
        <dbReference type="Google" id="ProtNLM"/>
    </source>
</evidence>
<evidence type="ECO:0000313" key="3">
    <source>
        <dbReference type="EMBL" id="GEP03519.1"/>
    </source>
</evidence>
<dbReference type="PROSITE" id="PS00675">
    <property type="entry name" value="SIGMA54_INTERACT_1"/>
    <property type="match status" value="1"/>
</dbReference>
<reference evidence="3 5" key="3">
    <citation type="submission" date="2019-07" db="EMBL/GenBank/DDBJ databases">
        <title>Whole genome shotgun sequence of Methylobacterium oxalidis NBRC 107715.</title>
        <authorList>
            <person name="Hosoyama A."/>
            <person name="Uohara A."/>
            <person name="Ohji S."/>
            <person name="Ichikawa N."/>
        </authorList>
    </citation>
    <scope>NUCLEOTIDE SEQUENCE [LARGE SCALE GENOMIC DNA]</scope>
    <source>
        <strain evidence="3 5">NBRC 107715</strain>
    </source>
</reference>
<sequence length="533" mass="52669">MTRRDSISGFGRGACLRAAFDAALGAALGAALAAALAGPAAAQAPPARPKPPAPAAPDPAFEAARTAFEALPEAERKGLQDALVWTGDYNSVIAGTFGRRTYEALASFRTRAGAAGDDLLAPRLRAAILAEGEAARKAARFVVRPDPASGAVLGVPERLLPKRTPLPGGTRWQSADGRVTLESRSFPPGETSLDALFERATGPGPERKVTYKLKRPDFIVVTGETGTGKSYIRYVAGEAGIRGFTIGYDKALSGEVDRLVIAVANAFVPFPAAAPQAPAQPSAQLSAQPPAQPPAQAAPQGSPTAAAAPTTAAPTTAAPRMTAPRTVAAPMPAPAPPARPGPVVPVEAAAPAATGLIVAPGRVLTASAPLEGCASPRVGTAAARLARSDPARGLALLEAGALPGANLPPARAQPAGSEDALAVIGAGAGGTTLAPGTGSASGGVVAPLQPGAAGAPVLDRAGRLAGLVARFPAAPRMVAGVAPPTSYPLVAGSVAMDFLAEAGIRPGPAAEAGSLGAVAAPVAAAVVAVTCPR</sequence>